<accession>A0A6I2UQT0</accession>
<feature type="signal peptide" evidence="2">
    <location>
        <begin position="1"/>
        <end position="27"/>
    </location>
</feature>
<gene>
    <name evidence="4" type="ORF">FYJ78_05070</name>
</gene>
<sequence>MREKSRALLAVLMMLLLLSLTGCRDMAAGAESGEGYKVTDDRGTVVDMPGKPQRILTLSMSTDEVVLGLVRPERMAAVNHLLDDPVSSNIVPLASQVEKRIKNPSVEEIAALQPDLVIVPDWGDIAKVETLRDLGLKVVVCKGAKNLSEIKETIRLIAQAVGEPERGDRLVQKMEDKLDQITAKTAKIPESERKTVVLISLMSAYGGIGCSFDEACQYAGVVNGMAKAGIHSGQTMSKEQMVSINPDILFLPTYTNHGAYDIEAFRDKYLKDPSLQTIRAIREGNLQEPYEAYIYNCSQDFVFGVQEIAYRVYGEAFRQGREEHLSAVED</sequence>
<dbReference type="PROSITE" id="PS50983">
    <property type="entry name" value="FE_B12_PBP"/>
    <property type="match status" value="1"/>
</dbReference>
<dbReference type="Pfam" id="PF01497">
    <property type="entry name" value="Peripla_BP_2"/>
    <property type="match status" value="1"/>
</dbReference>
<feature type="chain" id="PRO_5026176687" evidence="2">
    <location>
        <begin position="28"/>
        <end position="330"/>
    </location>
</feature>
<protein>
    <submittedName>
        <fullName evidence="4">ABC transporter substrate-binding protein</fullName>
    </submittedName>
</protein>
<proteinExistence type="inferred from homology"/>
<feature type="domain" description="Fe/B12 periplasmic-binding" evidence="3">
    <location>
        <begin position="54"/>
        <end position="321"/>
    </location>
</feature>
<dbReference type="PANTHER" id="PTHR30535">
    <property type="entry name" value="VITAMIN B12-BINDING PROTEIN"/>
    <property type="match status" value="1"/>
</dbReference>
<dbReference type="InterPro" id="IPR002491">
    <property type="entry name" value="ABC_transptr_periplasmic_BD"/>
</dbReference>
<evidence type="ECO:0000259" key="3">
    <source>
        <dbReference type="PROSITE" id="PS50983"/>
    </source>
</evidence>
<comment type="similarity">
    <text evidence="1">Belongs to the bacterial solute-binding protein 8 family.</text>
</comment>
<dbReference type="GO" id="GO:0071281">
    <property type="term" value="P:cellular response to iron ion"/>
    <property type="evidence" value="ECO:0007669"/>
    <property type="project" value="TreeGrafter"/>
</dbReference>
<evidence type="ECO:0000313" key="5">
    <source>
        <dbReference type="Proteomes" id="UP000430222"/>
    </source>
</evidence>
<dbReference type="PROSITE" id="PS51257">
    <property type="entry name" value="PROKAR_LIPOPROTEIN"/>
    <property type="match status" value="1"/>
</dbReference>
<dbReference type="Proteomes" id="UP000430222">
    <property type="component" value="Unassembled WGS sequence"/>
</dbReference>
<dbReference type="AlphaFoldDB" id="A0A6I2UQT0"/>
<keyword evidence="2" id="KW-0732">Signal</keyword>
<organism evidence="4 5">
    <name type="scientific">Selenomonas montiformis</name>
    <dbReference type="NCBI Taxonomy" id="2652285"/>
    <lineage>
        <taxon>Bacteria</taxon>
        <taxon>Bacillati</taxon>
        <taxon>Bacillota</taxon>
        <taxon>Negativicutes</taxon>
        <taxon>Selenomonadales</taxon>
        <taxon>Selenomonadaceae</taxon>
        <taxon>Selenomonas</taxon>
    </lineage>
</organism>
<dbReference type="SUPFAM" id="SSF53807">
    <property type="entry name" value="Helical backbone' metal receptor"/>
    <property type="match status" value="1"/>
</dbReference>
<dbReference type="EMBL" id="VUNL01000004">
    <property type="protein sequence ID" value="MSV24568.1"/>
    <property type="molecule type" value="Genomic_DNA"/>
</dbReference>
<evidence type="ECO:0000256" key="2">
    <source>
        <dbReference type="SAM" id="SignalP"/>
    </source>
</evidence>
<dbReference type="RefSeq" id="WP_154620324.1">
    <property type="nucleotide sequence ID" value="NZ_VUNL01000004.1"/>
</dbReference>
<dbReference type="Gene3D" id="3.40.50.1980">
    <property type="entry name" value="Nitrogenase molybdenum iron protein domain"/>
    <property type="match status" value="2"/>
</dbReference>
<name>A0A6I2UQT0_9FIRM</name>
<evidence type="ECO:0000256" key="1">
    <source>
        <dbReference type="ARBA" id="ARBA00008814"/>
    </source>
</evidence>
<dbReference type="PANTHER" id="PTHR30535:SF34">
    <property type="entry name" value="MOLYBDATE-BINDING PROTEIN MOLA"/>
    <property type="match status" value="1"/>
</dbReference>
<evidence type="ECO:0000313" key="4">
    <source>
        <dbReference type="EMBL" id="MSV24568.1"/>
    </source>
</evidence>
<reference evidence="4 5" key="1">
    <citation type="submission" date="2019-08" db="EMBL/GenBank/DDBJ databases">
        <title>In-depth cultivation of the pig gut microbiome towards novel bacterial diversity and tailored functional studies.</title>
        <authorList>
            <person name="Wylensek D."/>
            <person name="Hitch T.C.A."/>
            <person name="Clavel T."/>
        </authorList>
    </citation>
    <scope>NUCLEOTIDE SEQUENCE [LARGE SCALE GENOMIC DNA]</scope>
    <source>
        <strain evidence="5">WCA-380-WT-3B3</strain>
    </source>
</reference>
<comment type="caution">
    <text evidence="4">The sequence shown here is derived from an EMBL/GenBank/DDBJ whole genome shotgun (WGS) entry which is preliminary data.</text>
</comment>
<keyword evidence="5" id="KW-1185">Reference proteome</keyword>
<dbReference type="InterPro" id="IPR050902">
    <property type="entry name" value="ABC_Transporter_SBP"/>
</dbReference>